<feature type="region of interest" description="Disordered" evidence="1">
    <location>
        <begin position="1"/>
        <end position="23"/>
    </location>
</feature>
<name>A0A7M7J7I6_VARDE</name>
<dbReference type="GeneID" id="111243227"/>
<evidence type="ECO:0000256" key="1">
    <source>
        <dbReference type="SAM" id="MobiDB-lite"/>
    </source>
</evidence>
<reference evidence="2" key="1">
    <citation type="submission" date="2021-01" db="UniProtKB">
        <authorList>
            <consortium name="EnsemblMetazoa"/>
        </authorList>
    </citation>
    <scope>IDENTIFICATION</scope>
</reference>
<evidence type="ECO:0000313" key="3">
    <source>
        <dbReference type="Proteomes" id="UP000594260"/>
    </source>
</evidence>
<feature type="compositionally biased region" description="Polar residues" evidence="1">
    <location>
        <begin position="1"/>
        <end position="12"/>
    </location>
</feature>
<feature type="region of interest" description="Disordered" evidence="1">
    <location>
        <begin position="36"/>
        <end position="161"/>
    </location>
</feature>
<dbReference type="InParanoid" id="A0A7M7J7I6"/>
<evidence type="ECO:0000313" key="2">
    <source>
        <dbReference type="EnsemblMetazoa" id="XP_022644178"/>
    </source>
</evidence>
<protein>
    <submittedName>
        <fullName evidence="2">Uncharacterized protein</fullName>
    </submittedName>
</protein>
<proteinExistence type="predicted"/>
<organism evidence="2 3">
    <name type="scientific">Varroa destructor</name>
    <name type="common">Honeybee mite</name>
    <dbReference type="NCBI Taxonomy" id="109461"/>
    <lineage>
        <taxon>Eukaryota</taxon>
        <taxon>Metazoa</taxon>
        <taxon>Ecdysozoa</taxon>
        <taxon>Arthropoda</taxon>
        <taxon>Chelicerata</taxon>
        <taxon>Arachnida</taxon>
        <taxon>Acari</taxon>
        <taxon>Parasitiformes</taxon>
        <taxon>Mesostigmata</taxon>
        <taxon>Gamasina</taxon>
        <taxon>Dermanyssoidea</taxon>
        <taxon>Varroidae</taxon>
        <taxon>Varroa</taxon>
    </lineage>
</organism>
<feature type="compositionally biased region" description="Polar residues" evidence="1">
    <location>
        <begin position="98"/>
        <end position="111"/>
    </location>
</feature>
<dbReference type="KEGG" id="vde:111243227"/>
<dbReference type="AlphaFoldDB" id="A0A7M7J7I6"/>
<dbReference type="OrthoDB" id="10681608at2759"/>
<dbReference type="EnsemblMetazoa" id="XM_022788443">
    <property type="protein sequence ID" value="XP_022644178"/>
    <property type="gene ID" value="LOC111243227"/>
</dbReference>
<keyword evidence="3" id="KW-1185">Reference proteome</keyword>
<dbReference type="Proteomes" id="UP000594260">
    <property type="component" value="Unplaced"/>
</dbReference>
<sequence>MEYKNVTDNSGSGPVDDSGLPFVLMPVVDNGNKFARSDQREENVSSNYHTQGNVTENVESERSLTPDDLFDNIPSPKMLNDSDAHRRNNVSQAHHDPTNTGASAKQRTQKSAGRKRKKIASQISDATQLSANNNLVTHKRRTRSVEKSSVNTKRATGLMPVPNCNTATITSVGLSPSAGGLEIDLTHPVSSNGADKPPRKLGSTKFRQPYARLVTEGGNTSFESKTPTNLDTLLASFSFPLQTQGNENALQISRAAVLQRILNLIQDSEEFCNN</sequence>
<accession>A0A7M7J7I6</accession>
<feature type="compositionally biased region" description="Polar residues" evidence="1">
    <location>
        <begin position="44"/>
        <end position="57"/>
    </location>
</feature>
<dbReference type="RefSeq" id="XP_022644178.1">
    <property type="nucleotide sequence ID" value="XM_022788443.1"/>
</dbReference>
<feature type="compositionally biased region" description="Polar residues" evidence="1">
    <location>
        <begin position="121"/>
        <end position="136"/>
    </location>
</feature>